<keyword evidence="1" id="KW-0812">Transmembrane</keyword>
<dbReference type="EMBL" id="KQ981625">
    <property type="protein sequence ID" value="KYN39156.1"/>
    <property type="molecule type" value="Genomic_DNA"/>
</dbReference>
<dbReference type="AlphaFoldDB" id="A0A195FFM5"/>
<proteinExistence type="predicted"/>
<feature type="transmembrane region" description="Helical" evidence="1">
    <location>
        <begin position="151"/>
        <end position="168"/>
    </location>
</feature>
<organism evidence="2 3">
    <name type="scientific">Trachymyrmex septentrionalis</name>
    <dbReference type="NCBI Taxonomy" id="34720"/>
    <lineage>
        <taxon>Eukaryota</taxon>
        <taxon>Metazoa</taxon>
        <taxon>Ecdysozoa</taxon>
        <taxon>Arthropoda</taxon>
        <taxon>Hexapoda</taxon>
        <taxon>Insecta</taxon>
        <taxon>Pterygota</taxon>
        <taxon>Neoptera</taxon>
        <taxon>Endopterygota</taxon>
        <taxon>Hymenoptera</taxon>
        <taxon>Apocrita</taxon>
        <taxon>Aculeata</taxon>
        <taxon>Formicoidea</taxon>
        <taxon>Formicidae</taxon>
        <taxon>Myrmicinae</taxon>
        <taxon>Trachymyrmex</taxon>
    </lineage>
</organism>
<reference evidence="2 3" key="1">
    <citation type="submission" date="2016-03" db="EMBL/GenBank/DDBJ databases">
        <title>Trachymyrmex septentrionalis WGS genome.</title>
        <authorList>
            <person name="Nygaard S."/>
            <person name="Hu H."/>
            <person name="Boomsma J."/>
            <person name="Zhang G."/>
        </authorList>
    </citation>
    <scope>NUCLEOTIDE SEQUENCE [LARGE SCALE GENOMIC DNA]</scope>
    <source>
        <strain evidence="2">Tsep2-gDNA-1</strain>
        <tissue evidence="2">Whole body</tissue>
    </source>
</reference>
<keyword evidence="1" id="KW-0472">Membrane</keyword>
<gene>
    <name evidence="2" type="ORF">ALC56_06582</name>
</gene>
<evidence type="ECO:0000313" key="3">
    <source>
        <dbReference type="Proteomes" id="UP000078541"/>
    </source>
</evidence>
<protein>
    <submittedName>
        <fullName evidence="2">Uncharacterized protein</fullName>
    </submittedName>
</protein>
<feature type="transmembrane region" description="Helical" evidence="1">
    <location>
        <begin position="123"/>
        <end position="145"/>
    </location>
</feature>
<dbReference type="Proteomes" id="UP000078541">
    <property type="component" value="Unassembled WGS sequence"/>
</dbReference>
<accession>A0A195FFM5</accession>
<keyword evidence="1" id="KW-1133">Transmembrane helix</keyword>
<keyword evidence="3" id="KW-1185">Reference proteome</keyword>
<evidence type="ECO:0000256" key="1">
    <source>
        <dbReference type="SAM" id="Phobius"/>
    </source>
</evidence>
<sequence>MLLIHSHARDDERLPGWHDSSVELVTFSHRVINGKKEKEPFDGIRPRPFNEVHEIHKPSRELGHLGYAVTTRQCIIDDKKTGRNPPTTCSTNLQDRARFPALCRLSFHSPPSVSSNSLLGGRLILAVVFLNAVIPIFFLVSSIALRPPIRLYLDFNSAVLLFLVRFFFLNKTRQRALFVKDPTAKFVIGDLQSDLPGETLQFDKQHSILLLIHRMYSRRQYGAITSRQRMILAIAWQRPTASERLRSNTEPCAMKIRECFL</sequence>
<name>A0A195FFM5_9HYME</name>
<evidence type="ECO:0000313" key="2">
    <source>
        <dbReference type="EMBL" id="KYN39156.1"/>
    </source>
</evidence>